<keyword evidence="1" id="KW-0472">Membrane</keyword>
<keyword evidence="3" id="KW-1185">Reference proteome</keyword>
<evidence type="ECO:0000256" key="1">
    <source>
        <dbReference type="SAM" id="Phobius"/>
    </source>
</evidence>
<feature type="transmembrane region" description="Helical" evidence="1">
    <location>
        <begin position="134"/>
        <end position="152"/>
    </location>
</feature>
<dbReference type="RefSeq" id="WP_349082239.1">
    <property type="nucleotide sequence ID" value="NZ_JBBNFW010000074.1"/>
</dbReference>
<dbReference type="Proteomes" id="UP001470752">
    <property type="component" value="Unassembled WGS sequence"/>
</dbReference>
<keyword evidence="1" id="KW-0812">Transmembrane</keyword>
<dbReference type="EMBL" id="JBBNFW010000074">
    <property type="protein sequence ID" value="MEQ2411670.1"/>
    <property type="molecule type" value="Genomic_DNA"/>
</dbReference>
<organism evidence="2 3">
    <name type="scientific">Blautia acetigignens</name>
    <dbReference type="NCBI Taxonomy" id="2981783"/>
    <lineage>
        <taxon>Bacteria</taxon>
        <taxon>Bacillati</taxon>
        <taxon>Bacillota</taxon>
        <taxon>Clostridia</taxon>
        <taxon>Lachnospirales</taxon>
        <taxon>Lachnospiraceae</taxon>
        <taxon>Blautia</taxon>
    </lineage>
</organism>
<evidence type="ECO:0000313" key="2">
    <source>
        <dbReference type="EMBL" id="MEQ2411670.1"/>
    </source>
</evidence>
<feature type="transmembrane region" description="Helical" evidence="1">
    <location>
        <begin position="98"/>
        <end position="122"/>
    </location>
</feature>
<proteinExistence type="predicted"/>
<protein>
    <submittedName>
        <fullName evidence="2">RHS repeat-associated core domain-containing protein</fullName>
    </submittedName>
</protein>
<gene>
    <name evidence="2" type="ORF">AAAX94_01205</name>
</gene>
<evidence type="ECO:0000313" key="3">
    <source>
        <dbReference type="Proteomes" id="UP001470752"/>
    </source>
</evidence>
<keyword evidence="1" id="KW-1133">Transmembrane helix</keyword>
<reference evidence="2 3" key="1">
    <citation type="submission" date="2024-04" db="EMBL/GenBank/DDBJ databases">
        <title>Human intestinal bacterial collection.</title>
        <authorList>
            <person name="Pauvert C."/>
            <person name="Hitch T.C.A."/>
            <person name="Clavel T."/>
        </authorList>
    </citation>
    <scope>NUCLEOTIDE SEQUENCE [LARGE SCALE GENOMIC DNA]</scope>
    <source>
        <strain evidence="2 3">CLA-AA-H161</strain>
    </source>
</reference>
<comment type="caution">
    <text evidence="2">The sequence shown here is derived from an EMBL/GenBank/DDBJ whole genome shotgun (WGS) entry which is preliminary data.</text>
</comment>
<dbReference type="NCBIfam" id="TIGR03696">
    <property type="entry name" value="Rhs_assc_core"/>
    <property type="match status" value="1"/>
</dbReference>
<dbReference type="Gene3D" id="2.180.10.10">
    <property type="entry name" value="RHS repeat-associated core"/>
    <property type="match status" value="1"/>
</dbReference>
<feature type="transmembrane region" description="Helical" evidence="1">
    <location>
        <begin position="172"/>
        <end position="193"/>
    </location>
</feature>
<feature type="transmembrane region" description="Helical" evidence="1">
    <location>
        <begin position="59"/>
        <end position="78"/>
    </location>
</feature>
<name>A0ABV1CIC1_9FIRM</name>
<sequence>METGLYYCRGRYYDPAIRRFISVDDTQVLRDNLDMLGEKNLYVYCDDNPIMRVDGDGQFFGIGGLIGAAVNVVTGGIAASVTGQRYTIVDMVAAVSGFFAGGLTCFSPGIVSMIGGCISGSYAVYCSLKRGDSLLMIALNVGIAFGANSYIGNLTGFSGLPEVPTVISSAWGFTYGLGANLIAAGVSAGTSVFDTSGNNILSNMVAISHVQVPVPKAAIGQKRSYNGKTKSYRTSFIYRTPSGKLACKKRKSYHSRNACTV</sequence>
<accession>A0ABV1CIC1</accession>
<dbReference type="InterPro" id="IPR022385">
    <property type="entry name" value="Rhs_assc_core"/>
</dbReference>